<dbReference type="OrthoDB" id="9794370at2"/>
<keyword evidence="2" id="KW-0963">Cytoplasm</keyword>
<dbReference type="GO" id="GO:0003700">
    <property type="term" value="F:DNA-binding transcription factor activity"/>
    <property type="evidence" value="ECO:0007669"/>
    <property type="project" value="InterPro"/>
</dbReference>
<evidence type="ECO:0000256" key="1">
    <source>
        <dbReference type="ARBA" id="ARBA00004496"/>
    </source>
</evidence>
<evidence type="ECO:0000313" key="13">
    <source>
        <dbReference type="Proteomes" id="UP000276128"/>
    </source>
</evidence>
<dbReference type="Gene3D" id="3.40.50.2300">
    <property type="match status" value="1"/>
</dbReference>
<accession>A0A3S0BPG8</accession>
<evidence type="ECO:0000256" key="7">
    <source>
        <dbReference type="ARBA" id="ARBA00023163"/>
    </source>
</evidence>
<gene>
    <name evidence="12" type="ORF">EJQ19_02770</name>
</gene>
<dbReference type="Proteomes" id="UP000276128">
    <property type="component" value="Unassembled WGS sequence"/>
</dbReference>
<protein>
    <submittedName>
        <fullName evidence="12">Response regulator</fullName>
    </submittedName>
</protein>
<keyword evidence="5" id="KW-0805">Transcription regulation</keyword>
<dbReference type="InterPro" id="IPR001789">
    <property type="entry name" value="Sig_transdc_resp-reg_receiver"/>
</dbReference>
<dbReference type="GO" id="GO:0043565">
    <property type="term" value="F:sequence-specific DNA binding"/>
    <property type="evidence" value="ECO:0007669"/>
    <property type="project" value="InterPro"/>
</dbReference>
<feature type="domain" description="GGDEF" evidence="11">
    <location>
        <begin position="184"/>
        <end position="311"/>
    </location>
</feature>
<dbReference type="Gene3D" id="3.30.70.270">
    <property type="match status" value="1"/>
</dbReference>
<dbReference type="PRINTS" id="PR00032">
    <property type="entry name" value="HTHARAC"/>
</dbReference>
<keyword evidence="3 8" id="KW-0597">Phosphoprotein</keyword>
<dbReference type="PANTHER" id="PTHR42713">
    <property type="entry name" value="HISTIDINE KINASE-RELATED"/>
    <property type="match status" value="1"/>
</dbReference>
<dbReference type="SUPFAM" id="SSF55073">
    <property type="entry name" value="Nucleotide cyclase"/>
    <property type="match status" value="1"/>
</dbReference>
<reference evidence="12 13" key="1">
    <citation type="submission" date="2018-12" db="EMBL/GenBank/DDBJ databases">
        <title>Bacillus ochoae sp. nov., Paenibacillus whitsoniae sp. nov., Paenibacillus spiritus sp. nov. Isolated from the Mars Exploration Rover during spacecraft assembly.</title>
        <authorList>
            <person name="Seuylemezian A."/>
            <person name="Vaishampayan P."/>
        </authorList>
    </citation>
    <scope>NUCLEOTIDE SEQUENCE [LARGE SCALE GENOMIC DNA]</scope>
    <source>
        <strain evidence="12 13">MER 54</strain>
    </source>
</reference>
<feature type="domain" description="HTH araC/xylS-type" evidence="9">
    <location>
        <begin position="438"/>
        <end position="535"/>
    </location>
</feature>
<dbReference type="SUPFAM" id="SSF46689">
    <property type="entry name" value="Homeodomain-like"/>
    <property type="match status" value="2"/>
</dbReference>
<evidence type="ECO:0000256" key="3">
    <source>
        <dbReference type="ARBA" id="ARBA00022553"/>
    </source>
</evidence>
<dbReference type="PROSITE" id="PS50110">
    <property type="entry name" value="RESPONSE_REGULATORY"/>
    <property type="match status" value="1"/>
</dbReference>
<evidence type="ECO:0000259" key="9">
    <source>
        <dbReference type="PROSITE" id="PS01124"/>
    </source>
</evidence>
<keyword evidence="6" id="KW-0238">DNA-binding</keyword>
<organism evidence="12 13">
    <name type="scientific">Paenibacillus whitsoniae</name>
    <dbReference type="NCBI Taxonomy" id="2496558"/>
    <lineage>
        <taxon>Bacteria</taxon>
        <taxon>Bacillati</taxon>
        <taxon>Bacillota</taxon>
        <taxon>Bacilli</taxon>
        <taxon>Bacillales</taxon>
        <taxon>Paenibacillaceae</taxon>
        <taxon>Paenibacillus</taxon>
    </lineage>
</organism>
<keyword evidence="4" id="KW-0902">Two-component regulatory system</keyword>
<dbReference type="GO" id="GO:0005737">
    <property type="term" value="C:cytoplasm"/>
    <property type="evidence" value="ECO:0007669"/>
    <property type="project" value="UniProtKB-SubCell"/>
</dbReference>
<evidence type="ECO:0000256" key="5">
    <source>
        <dbReference type="ARBA" id="ARBA00023015"/>
    </source>
</evidence>
<dbReference type="Pfam" id="PF17853">
    <property type="entry name" value="GGDEF_2"/>
    <property type="match status" value="1"/>
</dbReference>
<dbReference type="Pfam" id="PF12833">
    <property type="entry name" value="HTH_18"/>
    <property type="match status" value="1"/>
</dbReference>
<comment type="caution">
    <text evidence="12">The sequence shown here is derived from an EMBL/GenBank/DDBJ whole genome shotgun (WGS) entry which is preliminary data.</text>
</comment>
<dbReference type="InterPro" id="IPR018062">
    <property type="entry name" value="HTH_AraC-typ_CS"/>
</dbReference>
<evidence type="ECO:0000256" key="2">
    <source>
        <dbReference type="ARBA" id="ARBA00022490"/>
    </source>
</evidence>
<dbReference type="Gene3D" id="1.10.10.60">
    <property type="entry name" value="Homeodomain-like"/>
    <property type="match status" value="2"/>
</dbReference>
<dbReference type="InterPro" id="IPR009057">
    <property type="entry name" value="Homeodomain-like_sf"/>
</dbReference>
<dbReference type="GO" id="GO:0000160">
    <property type="term" value="P:phosphorelay signal transduction system"/>
    <property type="evidence" value="ECO:0007669"/>
    <property type="project" value="UniProtKB-KW"/>
</dbReference>
<proteinExistence type="predicted"/>
<dbReference type="PROSITE" id="PS50887">
    <property type="entry name" value="GGDEF"/>
    <property type="match status" value="1"/>
</dbReference>
<evidence type="ECO:0000256" key="4">
    <source>
        <dbReference type="ARBA" id="ARBA00023012"/>
    </source>
</evidence>
<evidence type="ECO:0000313" key="12">
    <source>
        <dbReference type="EMBL" id="RTE11226.1"/>
    </source>
</evidence>
<feature type="domain" description="Response regulatory" evidence="10">
    <location>
        <begin position="7"/>
        <end position="124"/>
    </location>
</feature>
<dbReference type="InterPro" id="IPR043128">
    <property type="entry name" value="Rev_trsase/Diguanyl_cyclase"/>
</dbReference>
<dbReference type="EMBL" id="RXHU01000011">
    <property type="protein sequence ID" value="RTE11226.1"/>
    <property type="molecule type" value="Genomic_DNA"/>
</dbReference>
<dbReference type="InterPro" id="IPR000160">
    <property type="entry name" value="GGDEF_dom"/>
</dbReference>
<dbReference type="SUPFAM" id="SSF52172">
    <property type="entry name" value="CheY-like"/>
    <property type="match status" value="1"/>
</dbReference>
<keyword evidence="7" id="KW-0804">Transcription</keyword>
<dbReference type="AlphaFoldDB" id="A0A3S0BPG8"/>
<dbReference type="InterPro" id="IPR018060">
    <property type="entry name" value="HTH_AraC"/>
</dbReference>
<dbReference type="CDD" id="cd17536">
    <property type="entry name" value="REC_YesN-like"/>
    <property type="match status" value="1"/>
</dbReference>
<dbReference type="InterPro" id="IPR051552">
    <property type="entry name" value="HptR"/>
</dbReference>
<dbReference type="SMART" id="SM00342">
    <property type="entry name" value="HTH_ARAC"/>
    <property type="match status" value="1"/>
</dbReference>
<evidence type="ECO:0000256" key="8">
    <source>
        <dbReference type="PROSITE-ProRule" id="PRU00169"/>
    </source>
</evidence>
<comment type="subcellular location">
    <subcellularLocation>
        <location evidence="1">Cytoplasm</location>
    </subcellularLocation>
</comment>
<dbReference type="RefSeq" id="WP_126139677.1">
    <property type="nucleotide sequence ID" value="NZ_RXHU01000011.1"/>
</dbReference>
<dbReference type="InterPro" id="IPR011006">
    <property type="entry name" value="CheY-like_superfamily"/>
</dbReference>
<dbReference type="InterPro" id="IPR020449">
    <property type="entry name" value="Tscrpt_reg_AraC-type_HTH"/>
</dbReference>
<keyword evidence="13" id="KW-1185">Reference proteome</keyword>
<dbReference type="PROSITE" id="PS00041">
    <property type="entry name" value="HTH_ARAC_FAMILY_1"/>
    <property type="match status" value="1"/>
</dbReference>
<sequence>MIKSTIEMCVIDDIASVIEGISKKIDWARHDIRVCGTGLNGEQGLRLVETYRPGIIVTDIRMPIIDGLEFTRRAKEINPDCKIILLTGFNDFEYAQKAVQLGAFDFITKPFSLEQIEQAVLKAKHALDVERVKAVQVQVLEQRVKESMPVLRQEYFNLLIHHRTSNDESTREKWDFLQIQVVPEQLIIMAMDIDHFSERLGKLPVQEVELIRFSLQNIVEETLQAHTRCLVFRETHSRFVAIFNEVSDVDAASLADKCCEHVAKFTKFTVSIGVGNCVRGIQELPDSYGQAISALSYHFYTGGNGVIVYDDIASSEPPLPRYPLAKEQELFYALRSGNREQATALLEEFFAELMGTVPLPEPESIDKALNELGYMMLRVFQEKLTEDEYAVVESKARAVRQASSASLKDLQQGIKELGELGCRFIAGKHSTESAKVIQEAVAYIRSNLQLNLTVNHCAKQVHLSGSYFANLFKRHTGITFNQFVTQERMERAKAMLLEDRHVQEISDTLGFVERRYFSDVFKKQIGMTPSEFKQHYLGKVSPASSAEEVENR</sequence>
<dbReference type="Pfam" id="PF00072">
    <property type="entry name" value="Response_reg"/>
    <property type="match status" value="1"/>
</dbReference>
<dbReference type="InterPro" id="IPR029787">
    <property type="entry name" value="Nucleotide_cyclase"/>
</dbReference>
<evidence type="ECO:0000256" key="6">
    <source>
        <dbReference type="ARBA" id="ARBA00023125"/>
    </source>
</evidence>
<dbReference type="PROSITE" id="PS01124">
    <property type="entry name" value="HTH_ARAC_FAMILY_2"/>
    <property type="match status" value="1"/>
</dbReference>
<dbReference type="PANTHER" id="PTHR42713:SF3">
    <property type="entry name" value="TRANSCRIPTIONAL REGULATORY PROTEIN HPTR"/>
    <property type="match status" value="1"/>
</dbReference>
<name>A0A3S0BPG8_9BACL</name>
<feature type="modified residue" description="4-aspartylphosphate" evidence="8">
    <location>
        <position position="59"/>
    </location>
</feature>
<evidence type="ECO:0000259" key="11">
    <source>
        <dbReference type="PROSITE" id="PS50887"/>
    </source>
</evidence>
<dbReference type="InterPro" id="IPR041522">
    <property type="entry name" value="CdaR_GGDEF"/>
</dbReference>
<dbReference type="SMART" id="SM00448">
    <property type="entry name" value="REC"/>
    <property type="match status" value="1"/>
</dbReference>
<evidence type="ECO:0000259" key="10">
    <source>
        <dbReference type="PROSITE" id="PS50110"/>
    </source>
</evidence>